<feature type="compositionally biased region" description="Acidic residues" evidence="1">
    <location>
        <begin position="201"/>
        <end position="214"/>
    </location>
</feature>
<evidence type="ECO:0000313" key="2">
    <source>
        <dbReference type="EMBL" id="CZR69546.1"/>
    </source>
</evidence>
<gene>
    <name evidence="2" type="ORF">PAC_19446</name>
</gene>
<feature type="region of interest" description="Disordered" evidence="1">
    <location>
        <begin position="191"/>
        <end position="214"/>
    </location>
</feature>
<dbReference type="Proteomes" id="UP000184330">
    <property type="component" value="Unassembled WGS sequence"/>
</dbReference>
<dbReference type="AlphaFoldDB" id="A0A1L7XWY3"/>
<proteinExistence type="predicted"/>
<organism evidence="2 3">
    <name type="scientific">Phialocephala subalpina</name>
    <dbReference type="NCBI Taxonomy" id="576137"/>
    <lineage>
        <taxon>Eukaryota</taxon>
        <taxon>Fungi</taxon>
        <taxon>Dikarya</taxon>
        <taxon>Ascomycota</taxon>
        <taxon>Pezizomycotina</taxon>
        <taxon>Leotiomycetes</taxon>
        <taxon>Helotiales</taxon>
        <taxon>Mollisiaceae</taxon>
        <taxon>Phialocephala</taxon>
        <taxon>Phialocephala fortinii species complex</taxon>
    </lineage>
</organism>
<evidence type="ECO:0000313" key="3">
    <source>
        <dbReference type="Proteomes" id="UP000184330"/>
    </source>
</evidence>
<reference evidence="2 3" key="1">
    <citation type="submission" date="2016-03" db="EMBL/GenBank/DDBJ databases">
        <authorList>
            <person name="Ploux O."/>
        </authorList>
    </citation>
    <scope>NUCLEOTIDE SEQUENCE [LARGE SCALE GENOMIC DNA]</scope>
    <source>
        <strain evidence="2 3">UAMH 11012</strain>
    </source>
</reference>
<dbReference type="EMBL" id="FJOG01000073">
    <property type="protein sequence ID" value="CZR69546.1"/>
    <property type="molecule type" value="Genomic_DNA"/>
</dbReference>
<protein>
    <submittedName>
        <fullName evidence="2">Uncharacterized protein</fullName>
    </submittedName>
</protein>
<sequence>MYGLRLMVAARGPWHDARSPSRNRDATSGCTLKRRDSHDQVTKCVRVSLLVIDRSEIKEFLLRDNSRMKRVYMVVGFKTITDEKIKLYNAEQRRLHADGTIPVKEVVQAGLAAGGLPPVPIPIPNPTGSAEIGATERALYEAVGEGESIFAVQYRKIIRSSLLHQLVAWLRGKSESEVGITEGELASWDGGRALGFKNGGDPDEASTEEEDDDDLFTFPTVSLAAIPVTERGKYDMKTGGDDDVEFIFERKDL</sequence>
<feature type="compositionally biased region" description="Basic and acidic residues" evidence="1">
    <location>
        <begin position="14"/>
        <end position="25"/>
    </location>
</feature>
<feature type="region of interest" description="Disordered" evidence="1">
    <location>
        <begin position="14"/>
        <end position="35"/>
    </location>
</feature>
<accession>A0A1L7XWY3</accession>
<evidence type="ECO:0000256" key="1">
    <source>
        <dbReference type="SAM" id="MobiDB-lite"/>
    </source>
</evidence>
<keyword evidence="3" id="KW-1185">Reference proteome</keyword>
<name>A0A1L7XWY3_9HELO</name>